<evidence type="ECO:0000313" key="1">
    <source>
        <dbReference type="EMBL" id="MVW75663.1"/>
    </source>
</evidence>
<organism evidence="1 2">
    <name type="scientific">Pseudomonas xionganensis</name>
    <dbReference type="NCBI Taxonomy" id="2654845"/>
    <lineage>
        <taxon>Bacteria</taxon>
        <taxon>Pseudomonadati</taxon>
        <taxon>Pseudomonadota</taxon>
        <taxon>Gammaproteobacteria</taxon>
        <taxon>Pseudomonadales</taxon>
        <taxon>Pseudomonadaceae</taxon>
        <taxon>Pseudomonas</taxon>
    </lineage>
</organism>
<dbReference type="InterPro" id="IPR021431">
    <property type="entry name" value="DUF3080"/>
</dbReference>
<dbReference type="EMBL" id="WKJZ01000001">
    <property type="protein sequence ID" value="MVW75663.1"/>
    <property type="molecule type" value="Genomic_DNA"/>
</dbReference>
<dbReference type="Pfam" id="PF11279">
    <property type="entry name" value="DUF3080"/>
    <property type="match status" value="1"/>
</dbReference>
<name>A0A6I4L0X7_9PSED</name>
<proteinExistence type="predicted"/>
<reference evidence="1 2" key="1">
    <citation type="submission" date="2019-11" db="EMBL/GenBank/DDBJ databases">
        <title>Pseudomonas flavidum sp. nov., isolated from Baiyang Lake.</title>
        <authorList>
            <person name="Zhao Y."/>
        </authorList>
    </citation>
    <scope>NUCLEOTIDE SEQUENCE [LARGE SCALE GENOMIC DNA]</scope>
    <source>
        <strain evidence="2">R-22-3 w-18</strain>
    </source>
</reference>
<comment type="caution">
    <text evidence="1">The sequence shown here is derived from an EMBL/GenBank/DDBJ whole genome shotgun (WGS) entry which is preliminary data.</text>
</comment>
<dbReference type="RefSeq" id="WP_160345003.1">
    <property type="nucleotide sequence ID" value="NZ_WKJZ01000001.1"/>
</dbReference>
<evidence type="ECO:0000313" key="2">
    <source>
        <dbReference type="Proteomes" id="UP000429555"/>
    </source>
</evidence>
<keyword evidence="2" id="KW-1185">Reference proteome</keyword>
<accession>A0A6I4L0X7</accession>
<gene>
    <name evidence="1" type="ORF">GJV18_10065</name>
</gene>
<dbReference type="Proteomes" id="UP000429555">
    <property type="component" value="Unassembled WGS sequence"/>
</dbReference>
<protein>
    <submittedName>
        <fullName evidence="1">DUF3080 family protein</fullName>
    </submittedName>
</protein>
<dbReference type="AlphaFoldDB" id="A0A6I4L0X7"/>
<dbReference type="PROSITE" id="PS51257">
    <property type="entry name" value="PROKAR_LIPOPROTEIN"/>
    <property type="match status" value="1"/>
</dbReference>
<sequence>MRRVLLIGSLVLLTACTPANDGLALQADYLKRLANVLEADTPEPIARETLSRYRLPSRRERLLDIPELRIGLLDLLVDARHCPALQQLISQRNNSLGKQLQASQRLGYEGELLRAIDACLPHLQNERSTSLRQSLQQIAADKRQQLPAVFFNALNASPEFEGYLRFADQALPLDAGEDSAALDALGQLAAIGAALPAQLPPPTRELDGHFFALYASAQGGQLITSLASLTHSLEAGSALLEQRQASRPPCPLGQATQRGRILQNIFIKYYAGSLQPYLALVHQRSQPWRASLQALQAVEGLPPASQAYLQRLSGETDSLWSDFNAATARHVRAWQETLNSCGLAPGQSGWTGSAANEAQ</sequence>